<dbReference type="EMBL" id="JBEDUW010000005">
    <property type="protein sequence ID" value="KAK9929647.1"/>
    <property type="molecule type" value="Genomic_DNA"/>
</dbReference>
<organism evidence="2 3">
    <name type="scientific">Rubus argutus</name>
    <name type="common">Southern blackberry</name>
    <dbReference type="NCBI Taxonomy" id="59490"/>
    <lineage>
        <taxon>Eukaryota</taxon>
        <taxon>Viridiplantae</taxon>
        <taxon>Streptophyta</taxon>
        <taxon>Embryophyta</taxon>
        <taxon>Tracheophyta</taxon>
        <taxon>Spermatophyta</taxon>
        <taxon>Magnoliopsida</taxon>
        <taxon>eudicotyledons</taxon>
        <taxon>Gunneridae</taxon>
        <taxon>Pentapetalae</taxon>
        <taxon>rosids</taxon>
        <taxon>fabids</taxon>
        <taxon>Rosales</taxon>
        <taxon>Rosaceae</taxon>
        <taxon>Rosoideae</taxon>
        <taxon>Rosoideae incertae sedis</taxon>
        <taxon>Rubus</taxon>
    </lineage>
</organism>
<feature type="region of interest" description="Disordered" evidence="1">
    <location>
        <begin position="71"/>
        <end position="112"/>
    </location>
</feature>
<evidence type="ECO:0000313" key="3">
    <source>
        <dbReference type="Proteomes" id="UP001457282"/>
    </source>
</evidence>
<comment type="caution">
    <text evidence="2">The sequence shown here is derived from an EMBL/GenBank/DDBJ whole genome shotgun (WGS) entry which is preliminary data.</text>
</comment>
<feature type="compositionally biased region" description="Acidic residues" evidence="1">
    <location>
        <begin position="78"/>
        <end position="94"/>
    </location>
</feature>
<protein>
    <submittedName>
        <fullName evidence="2">Uncharacterized protein</fullName>
    </submittedName>
</protein>
<proteinExistence type="predicted"/>
<sequence length="112" mass="12587">MGMVSIPAFSALKSISIPRDYHSFKAKVNSYQLELLNNTNVLKAYSSVWTPDKHPKLRTFLLKSDQAFSVQPSVGTWEDPDDGSGSESEEEEEHDLGFQSEWEEDGTTCERG</sequence>
<evidence type="ECO:0000313" key="2">
    <source>
        <dbReference type="EMBL" id="KAK9929647.1"/>
    </source>
</evidence>
<keyword evidence="3" id="KW-1185">Reference proteome</keyword>
<name>A0AAW1WY99_RUBAR</name>
<accession>A0AAW1WY99</accession>
<dbReference type="AlphaFoldDB" id="A0AAW1WY99"/>
<gene>
    <name evidence="2" type="ORF">M0R45_026739</name>
</gene>
<feature type="compositionally biased region" description="Acidic residues" evidence="1">
    <location>
        <begin position="101"/>
        <end position="112"/>
    </location>
</feature>
<evidence type="ECO:0000256" key="1">
    <source>
        <dbReference type="SAM" id="MobiDB-lite"/>
    </source>
</evidence>
<reference evidence="2 3" key="1">
    <citation type="journal article" date="2023" name="G3 (Bethesda)">
        <title>A chromosome-length genome assembly and annotation of blackberry (Rubus argutus, cv. 'Hillquist').</title>
        <authorList>
            <person name="Bruna T."/>
            <person name="Aryal R."/>
            <person name="Dudchenko O."/>
            <person name="Sargent D.J."/>
            <person name="Mead D."/>
            <person name="Buti M."/>
            <person name="Cavallini A."/>
            <person name="Hytonen T."/>
            <person name="Andres J."/>
            <person name="Pham M."/>
            <person name="Weisz D."/>
            <person name="Mascagni F."/>
            <person name="Usai G."/>
            <person name="Natali L."/>
            <person name="Bassil N."/>
            <person name="Fernandez G.E."/>
            <person name="Lomsadze A."/>
            <person name="Armour M."/>
            <person name="Olukolu B."/>
            <person name="Poorten T."/>
            <person name="Britton C."/>
            <person name="Davik J."/>
            <person name="Ashrafi H."/>
            <person name="Aiden E.L."/>
            <person name="Borodovsky M."/>
            <person name="Worthington M."/>
        </authorList>
    </citation>
    <scope>NUCLEOTIDE SEQUENCE [LARGE SCALE GENOMIC DNA]</scope>
    <source>
        <strain evidence="2">PI 553951</strain>
    </source>
</reference>
<dbReference type="Proteomes" id="UP001457282">
    <property type="component" value="Unassembled WGS sequence"/>
</dbReference>